<feature type="compositionally biased region" description="Pro residues" evidence="6">
    <location>
        <begin position="364"/>
        <end position="395"/>
    </location>
</feature>
<dbReference type="EMBL" id="JAVREL010000001">
    <property type="protein sequence ID" value="MDT0341294.1"/>
    <property type="molecule type" value="Genomic_DNA"/>
</dbReference>
<dbReference type="PROSITE" id="PS50011">
    <property type="entry name" value="PROTEIN_KINASE_DOM"/>
    <property type="match status" value="1"/>
</dbReference>
<dbReference type="InterPro" id="IPR000719">
    <property type="entry name" value="Prot_kinase_dom"/>
</dbReference>
<feature type="region of interest" description="Disordered" evidence="6">
    <location>
        <begin position="430"/>
        <end position="455"/>
    </location>
</feature>
<dbReference type="PANTHER" id="PTHR43289">
    <property type="entry name" value="MITOGEN-ACTIVATED PROTEIN KINASE KINASE KINASE 20-RELATED"/>
    <property type="match status" value="1"/>
</dbReference>
<evidence type="ECO:0000256" key="3">
    <source>
        <dbReference type="ARBA" id="ARBA00022777"/>
    </source>
</evidence>
<dbReference type="Proteomes" id="UP001183246">
    <property type="component" value="Unassembled WGS sequence"/>
</dbReference>
<keyword evidence="9" id="KW-1185">Reference proteome</keyword>
<organism evidence="8 9">
    <name type="scientific">Streptomyces litchfieldiae</name>
    <dbReference type="NCBI Taxonomy" id="3075543"/>
    <lineage>
        <taxon>Bacteria</taxon>
        <taxon>Bacillati</taxon>
        <taxon>Actinomycetota</taxon>
        <taxon>Actinomycetes</taxon>
        <taxon>Kitasatosporales</taxon>
        <taxon>Streptomycetaceae</taxon>
        <taxon>Streptomyces</taxon>
    </lineage>
</organism>
<dbReference type="SUPFAM" id="SSF56112">
    <property type="entry name" value="Protein kinase-like (PK-like)"/>
    <property type="match status" value="1"/>
</dbReference>
<keyword evidence="2 5" id="KW-0547">Nucleotide-binding</keyword>
<evidence type="ECO:0000256" key="1">
    <source>
        <dbReference type="ARBA" id="ARBA00022679"/>
    </source>
</evidence>
<evidence type="ECO:0000256" key="5">
    <source>
        <dbReference type="PROSITE-ProRule" id="PRU10141"/>
    </source>
</evidence>
<dbReference type="PROSITE" id="PS00107">
    <property type="entry name" value="PROTEIN_KINASE_ATP"/>
    <property type="match status" value="1"/>
</dbReference>
<keyword evidence="3 8" id="KW-0418">Kinase</keyword>
<dbReference type="CDD" id="cd14014">
    <property type="entry name" value="STKc_PknB_like"/>
    <property type="match status" value="1"/>
</dbReference>
<gene>
    <name evidence="8" type="ORF">RM590_01280</name>
</gene>
<keyword evidence="4 5" id="KW-0067">ATP-binding</keyword>
<sequence>MEALNPEDPSAIGPYRLLGRLGEGGMGRVFLGRSPSGRMVAVKVVHSELAREPHFRRRFRAEVDAARRVTGMWTAPVLDHDIESPVPWVATGYVVGSPLREVVDSLHGPLPERSVWALAYGLASALLAVHGNGLIHRDLKPSNVMVTLEGPKVIDFGIARSVDASVVTRTGGMVGSPGYMPPEQIRGDELTGAADVFALGAVLAYAATGMSPFSWDGAPTHTVMHRVLNEAPHLGPEDGRLKGDLRTLVLHCLLKDASERPPLAGIPPFARRRAGNEYWLPSGLTARLGQVAANLLAFEGPEADRPPSSWGPQPPSARDPQLPPASSPSLPSASALPSVRPGQTTIVPGGFGMSPAPSSWMPQNSPPSALPAPPAPPAALPPPPTRTPATSPWPRPSSRRRGPARYALAAAAGVVALSLATWLIVANVAGGDDDPRAGGTSEGTSDDANAERRSLIGDPRTADVCALTNTDAFAEFGLAETDVDYGNFHVCELHIRDGDTRIDVQTYLRRGGPPEGSQPADPIGTIGVVEAEPKADECGRVLLPPDDGADGILVGIRANLEGKGEVAGGDATLCEIADAAARSAADVLNQGPVPRRSPAYPENSLAWVNACELLGDATLANAGLDADPEAGVGDWECEWSGDTDELTAVAGFHRDQPKDGERVRLGDYDAIVESEDSGDECTVFLEYRGYDGQNAERAVEMLRLRVEGQRPVEDLCELARELTSSAADRLPAR</sequence>
<dbReference type="InterPro" id="IPR017441">
    <property type="entry name" value="Protein_kinase_ATP_BS"/>
</dbReference>
<dbReference type="SMART" id="SM00220">
    <property type="entry name" value="S_TKc"/>
    <property type="match status" value="1"/>
</dbReference>
<dbReference type="InterPro" id="IPR011009">
    <property type="entry name" value="Kinase-like_dom_sf"/>
</dbReference>
<accession>A0ABU2MJL0</accession>
<feature type="domain" description="Protein kinase" evidence="7">
    <location>
        <begin position="15"/>
        <end position="270"/>
    </location>
</feature>
<dbReference type="InterPro" id="IPR008271">
    <property type="entry name" value="Ser/Thr_kinase_AS"/>
</dbReference>
<dbReference type="Gene3D" id="1.10.510.10">
    <property type="entry name" value="Transferase(Phosphotransferase) domain 1"/>
    <property type="match status" value="1"/>
</dbReference>
<reference evidence="9" key="1">
    <citation type="submission" date="2023-07" db="EMBL/GenBank/DDBJ databases">
        <title>30 novel species of actinomycetes from the DSMZ collection.</title>
        <authorList>
            <person name="Nouioui I."/>
        </authorList>
    </citation>
    <scope>NUCLEOTIDE SEQUENCE [LARGE SCALE GENOMIC DNA]</scope>
    <source>
        <strain evidence="9">DSM 44938</strain>
    </source>
</reference>
<protein>
    <submittedName>
        <fullName evidence="8">Serine/threonine-protein kinase</fullName>
        <ecNumber evidence="8">2.7.11.1</ecNumber>
    </submittedName>
</protein>
<dbReference type="PANTHER" id="PTHR43289:SF34">
    <property type="entry name" value="SERINE_THREONINE-PROTEIN KINASE YBDM-RELATED"/>
    <property type="match status" value="1"/>
</dbReference>
<proteinExistence type="predicted"/>
<dbReference type="GO" id="GO:0004674">
    <property type="term" value="F:protein serine/threonine kinase activity"/>
    <property type="evidence" value="ECO:0007669"/>
    <property type="project" value="UniProtKB-EC"/>
</dbReference>
<comment type="caution">
    <text evidence="8">The sequence shown here is derived from an EMBL/GenBank/DDBJ whole genome shotgun (WGS) entry which is preliminary data.</text>
</comment>
<keyword evidence="1 8" id="KW-0808">Transferase</keyword>
<evidence type="ECO:0000256" key="2">
    <source>
        <dbReference type="ARBA" id="ARBA00022741"/>
    </source>
</evidence>
<dbReference type="PROSITE" id="PS00108">
    <property type="entry name" value="PROTEIN_KINASE_ST"/>
    <property type="match status" value="1"/>
</dbReference>
<dbReference type="RefSeq" id="WP_311702408.1">
    <property type="nucleotide sequence ID" value="NZ_JAVREL010000001.1"/>
</dbReference>
<evidence type="ECO:0000313" key="8">
    <source>
        <dbReference type="EMBL" id="MDT0341294.1"/>
    </source>
</evidence>
<feature type="region of interest" description="Disordered" evidence="6">
    <location>
        <begin position="300"/>
        <end position="401"/>
    </location>
</feature>
<evidence type="ECO:0000313" key="9">
    <source>
        <dbReference type="Proteomes" id="UP001183246"/>
    </source>
</evidence>
<feature type="compositionally biased region" description="Pro residues" evidence="6">
    <location>
        <begin position="312"/>
        <end position="326"/>
    </location>
</feature>
<name>A0ABU2MJL0_9ACTN</name>
<evidence type="ECO:0000256" key="4">
    <source>
        <dbReference type="ARBA" id="ARBA00022840"/>
    </source>
</evidence>
<dbReference type="EC" id="2.7.11.1" evidence="8"/>
<dbReference type="Gene3D" id="3.30.200.20">
    <property type="entry name" value="Phosphorylase Kinase, domain 1"/>
    <property type="match status" value="1"/>
</dbReference>
<evidence type="ECO:0000256" key="6">
    <source>
        <dbReference type="SAM" id="MobiDB-lite"/>
    </source>
</evidence>
<dbReference type="Pfam" id="PF00069">
    <property type="entry name" value="Pkinase"/>
    <property type="match status" value="1"/>
</dbReference>
<feature type="compositionally biased region" description="Low complexity" evidence="6">
    <location>
        <begin position="327"/>
        <end position="338"/>
    </location>
</feature>
<evidence type="ECO:0000259" key="7">
    <source>
        <dbReference type="PROSITE" id="PS50011"/>
    </source>
</evidence>
<feature type="binding site" evidence="5">
    <location>
        <position position="43"/>
    </location>
    <ligand>
        <name>ATP</name>
        <dbReference type="ChEBI" id="CHEBI:30616"/>
    </ligand>
</feature>